<evidence type="ECO:0000256" key="1">
    <source>
        <dbReference type="ARBA" id="ARBA00022801"/>
    </source>
</evidence>
<protein>
    <submittedName>
        <fullName evidence="3">Fluoroacetate dehalogenase</fullName>
    </submittedName>
</protein>
<evidence type="ECO:0000313" key="4">
    <source>
        <dbReference type="Proteomes" id="UP000641932"/>
    </source>
</evidence>
<reference evidence="3" key="2">
    <citation type="submission" date="2020-09" db="EMBL/GenBank/DDBJ databases">
        <authorList>
            <person name="Sun Q."/>
            <person name="Zhou Y."/>
        </authorList>
    </citation>
    <scope>NUCLEOTIDE SEQUENCE</scope>
    <source>
        <strain evidence="3">CGMCC 4.7201</strain>
    </source>
</reference>
<feature type="domain" description="AB hydrolase-1" evidence="2">
    <location>
        <begin position="29"/>
        <end position="281"/>
    </location>
</feature>
<comment type="caution">
    <text evidence="3">The sequence shown here is derived from an EMBL/GenBank/DDBJ whole genome shotgun (WGS) entry which is preliminary data.</text>
</comment>
<name>A0A917ZTH6_9ACTN</name>
<dbReference type="Proteomes" id="UP000641932">
    <property type="component" value="Unassembled WGS sequence"/>
</dbReference>
<dbReference type="SUPFAM" id="SSF53474">
    <property type="entry name" value="alpha/beta-Hydrolases"/>
    <property type="match status" value="1"/>
</dbReference>
<dbReference type="EMBL" id="BMMS01000020">
    <property type="protein sequence ID" value="GGO93130.1"/>
    <property type="molecule type" value="Genomic_DNA"/>
</dbReference>
<dbReference type="InterPro" id="IPR000073">
    <property type="entry name" value="AB_hydrolase_1"/>
</dbReference>
<evidence type="ECO:0000259" key="2">
    <source>
        <dbReference type="Pfam" id="PF00561"/>
    </source>
</evidence>
<dbReference type="InterPro" id="IPR029058">
    <property type="entry name" value="AB_hydrolase_fold"/>
</dbReference>
<keyword evidence="1" id="KW-0378">Hydrolase</keyword>
<dbReference type="AlphaFoldDB" id="A0A917ZTH6"/>
<accession>A0A917ZTH6</accession>
<dbReference type="PANTHER" id="PTHR43329">
    <property type="entry name" value="EPOXIDE HYDROLASE"/>
    <property type="match status" value="1"/>
</dbReference>
<dbReference type="GO" id="GO:0016787">
    <property type="term" value="F:hydrolase activity"/>
    <property type="evidence" value="ECO:0007669"/>
    <property type="project" value="UniProtKB-KW"/>
</dbReference>
<dbReference type="Pfam" id="PF00561">
    <property type="entry name" value="Abhydrolase_1"/>
    <property type="match status" value="1"/>
</dbReference>
<dbReference type="Gene3D" id="3.40.50.1820">
    <property type="entry name" value="alpha/beta hydrolase"/>
    <property type="match status" value="1"/>
</dbReference>
<organism evidence="3 4">
    <name type="scientific">Wenjunlia tyrosinilytica</name>
    <dbReference type="NCBI Taxonomy" id="1544741"/>
    <lineage>
        <taxon>Bacteria</taxon>
        <taxon>Bacillati</taxon>
        <taxon>Actinomycetota</taxon>
        <taxon>Actinomycetes</taxon>
        <taxon>Kitasatosporales</taxon>
        <taxon>Streptomycetaceae</taxon>
        <taxon>Wenjunlia</taxon>
    </lineage>
</organism>
<dbReference type="PRINTS" id="PR00412">
    <property type="entry name" value="EPOXHYDRLASE"/>
</dbReference>
<dbReference type="RefSeq" id="WP_229698664.1">
    <property type="nucleotide sequence ID" value="NZ_BMMS01000020.1"/>
</dbReference>
<evidence type="ECO:0000313" key="3">
    <source>
        <dbReference type="EMBL" id="GGO93130.1"/>
    </source>
</evidence>
<dbReference type="InterPro" id="IPR000639">
    <property type="entry name" value="Epox_hydrolase-like"/>
</dbReference>
<sequence length="310" mass="34141">MNALLPDFTDATRRCGGVRIHAQVSGDGPPVLLLHGYPQTLAMWHRVAPELARDHTVVLADLRGYGDSGKPDDDPSHEQYAKRTMAADQAALMRSLGFDRFAVAGHDRGGRVAHRMALDVPEHVRAVAVLDIVPTLHMLGNVDRAMASAYFHWFFLSLDSGLPEQLILADPRAWLRSRFEGRHAGGLPTDPRAMAEYERCFTDAAAVRASCADYRAAAGIDLEHDAYDRDLGRVVEAPLLAIWGTHSFVGRHFDVAAVWKAYARHVTAVAVPADHYLAEEAPGEVARALASFFRNRDQDPVRHLDAEGTR</sequence>
<keyword evidence="4" id="KW-1185">Reference proteome</keyword>
<proteinExistence type="predicted"/>
<gene>
    <name evidence="3" type="ORF">GCM10012280_44940</name>
</gene>
<reference evidence="3" key="1">
    <citation type="journal article" date="2014" name="Int. J. Syst. Evol. Microbiol.">
        <title>Complete genome sequence of Corynebacterium casei LMG S-19264T (=DSM 44701T), isolated from a smear-ripened cheese.</title>
        <authorList>
            <consortium name="US DOE Joint Genome Institute (JGI-PGF)"/>
            <person name="Walter F."/>
            <person name="Albersmeier A."/>
            <person name="Kalinowski J."/>
            <person name="Ruckert C."/>
        </authorList>
    </citation>
    <scope>NUCLEOTIDE SEQUENCE</scope>
    <source>
        <strain evidence="3">CGMCC 4.7201</strain>
    </source>
</reference>